<evidence type="ECO:0000256" key="2">
    <source>
        <dbReference type="ARBA" id="ARBA00004736"/>
    </source>
</evidence>
<evidence type="ECO:0000256" key="4">
    <source>
        <dbReference type="ARBA" id="ARBA00011233"/>
    </source>
</evidence>
<keyword evidence="6 9" id="KW-0456">Lyase</keyword>
<keyword evidence="8" id="KW-0119">Carbohydrate metabolism</keyword>
<comment type="catalytic activity">
    <reaction evidence="1">
        <text>2-dehydro-3-deoxy-6-phospho-D-gluconate = D-glyceraldehyde 3-phosphate + pyruvate</text>
        <dbReference type="Rhea" id="RHEA:17089"/>
        <dbReference type="ChEBI" id="CHEBI:15361"/>
        <dbReference type="ChEBI" id="CHEBI:57569"/>
        <dbReference type="ChEBI" id="CHEBI:59776"/>
        <dbReference type="EC" id="4.1.2.14"/>
    </reaction>
</comment>
<dbReference type="Pfam" id="PF01081">
    <property type="entry name" value="Aldolase"/>
    <property type="match status" value="1"/>
</dbReference>
<evidence type="ECO:0000313" key="9">
    <source>
        <dbReference type="EMBL" id="WAP69745.1"/>
    </source>
</evidence>
<evidence type="ECO:0000256" key="6">
    <source>
        <dbReference type="ARBA" id="ARBA00023239"/>
    </source>
</evidence>
<dbReference type="PROSITE" id="PS00159">
    <property type="entry name" value="ALDOLASE_KDPG_KHG_1"/>
    <property type="match status" value="1"/>
</dbReference>
<gene>
    <name evidence="9" type="primary">eda</name>
    <name evidence="9" type="ORF">OH818_05960</name>
</gene>
<reference evidence="9" key="1">
    <citation type="submission" date="2022-12" db="EMBL/GenBank/DDBJ databases">
        <title>Jiella pelagia sp. nov., isolated from phosphonate enriched culture of Northwest Pacific surface seawater.</title>
        <authorList>
            <person name="Shin D.Y."/>
            <person name="Hwang C.Y."/>
        </authorList>
    </citation>
    <scope>NUCLEOTIDE SEQUENCE</scope>
    <source>
        <strain evidence="9">HL-NP1</strain>
    </source>
</reference>
<dbReference type="CDD" id="cd00452">
    <property type="entry name" value="KDPG_aldolase"/>
    <property type="match status" value="1"/>
</dbReference>
<dbReference type="PANTHER" id="PTHR30246">
    <property type="entry name" value="2-KETO-3-DEOXY-6-PHOSPHOGLUCONATE ALDOLASE"/>
    <property type="match status" value="1"/>
</dbReference>
<dbReference type="InterPro" id="IPR031338">
    <property type="entry name" value="KDPG/KHG_AS_2"/>
</dbReference>
<dbReference type="InterPro" id="IPR000887">
    <property type="entry name" value="Aldlse_KDPG_KHG"/>
</dbReference>
<dbReference type="RefSeq" id="WP_268882177.1">
    <property type="nucleotide sequence ID" value="NZ_CP114029.1"/>
</dbReference>
<dbReference type="PANTHER" id="PTHR30246:SF1">
    <property type="entry name" value="2-DEHYDRO-3-DEOXY-6-PHOSPHOGALACTONATE ALDOLASE-RELATED"/>
    <property type="match status" value="1"/>
</dbReference>
<protein>
    <recommendedName>
        <fullName evidence="5">2-dehydro-3-deoxy-phosphogluconate aldolase</fullName>
        <ecNumber evidence="5">4.1.2.14</ecNumber>
    </recommendedName>
</protein>
<dbReference type="SUPFAM" id="SSF51569">
    <property type="entry name" value="Aldolase"/>
    <property type="match status" value="1"/>
</dbReference>
<evidence type="ECO:0000256" key="5">
    <source>
        <dbReference type="ARBA" id="ARBA00013063"/>
    </source>
</evidence>
<dbReference type="EC" id="4.1.2.14" evidence="5"/>
<accession>A0ABY7C4H4</accession>
<proteinExistence type="inferred from homology"/>
<dbReference type="EMBL" id="CP114029">
    <property type="protein sequence ID" value="WAP69745.1"/>
    <property type="molecule type" value="Genomic_DNA"/>
</dbReference>
<dbReference type="GO" id="GO:0008700">
    <property type="term" value="F:(R,S)-4-hydroxy-2-oxoglutarate aldolase activity"/>
    <property type="evidence" value="ECO:0007669"/>
    <property type="project" value="UniProtKB-EC"/>
</dbReference>
<evidence type="ECO:0000256" key="8">
    <source>
        <dbReference type="ARBA" id="ARBA00023277"/>
    </source>
</evidence>
<comment type="subunit">
    <text evidence="4">Homotrimer.</text>
</comment>
<evidence type="ECO:0000313" key="10">
    <source>
        <dbReference type="Proteomes" id="UP001164020"/>
    </source>
</evidence>
<name>A0ABY7C4H4_9HYPH</name>
<dbReference type="Gene3D" id="3.20.20.70">
    <property type="entry name" value="Aldolase class I"/>
    <property type="match status" value="1"/>
</dbReference>
<dbReference type="InterPro" id="IPR013785">
    <property type="entry name" value="Aldolase_TIM"/>
</dbReference>
<keyword evidence="10" id="KW-1185">Reference proteome</keyword>
<dbReference type="GO" id="GO:0008675">
    <property type="term" value="F:2-dehydro-3-deoxy-phosphogluconate aldolase activity"/>
    <property type="evidence" value="ECO:0007669"/>
    <property type="project" value="UniProtKB-EC"/>
</dbReference>
<dbReference type="Proteomes" id="UP001164020">
    <property type="component" value="Chromosome"/>
</dbReference>
<sequence length="214" mass="22129">MSDVFDVISTIGVVPVIAIDSVEHAVPLADALLAGGLGVAEITFRTEAAADVMARLRDQRPELLLGAGTVLSPDQVKRAMDAGAAFALAPGFDPAVVAAAEAAGLPFAPGIMTPSDISLATARGCRLMKFFPATPAGGPSMLKNINAPFAHLRAKYIPTGGVTLDTMSEWLSLPEIAAVGGTWIAKPEDMRAGDWQAIEAKARAAVARAKELRG</sequence>
<organism evidence="9 10">
    <name type="scientific">Jiella pelagia</name>
    <dbReference type="NCBI Taxonomy" id="2986949"/>
    <lineage>
        <taxon>Bacteria</taxon>
        <taxon>Pseudomonadati</taxon>
        <taxon>Pseudomonadota</taxon>
        <taxon>Alphaproteobacteria</taxon>
        <taxon>Hyphomicrobiales</taxon>
        <taxon>Aurantimonadaceae</taxon>
        <taxon>Jiella</taxon>
    </lineage>
</organism>
<dbReference type="NCBIfam" id="TIGR01182">
    <property type="entry name" value="eda"/>
    <property type="match status" value="1"/>
</dbReference>
<evidence type="ECO:0000256" key="1">
    <source>
        <dbReference type="ARBA" id="ARBA00000654"/>
    </source>
</evidence>
<keyword evidence="7" id="KW-0704">Schiff base</keyword>
<evidence type="ECO:0000256" key="3">
    <source>
        <dbReference type="ARBA" id="ARBA00006906"/>
    </source>
</evidence>
<dbReference type="PROSITE" id="PS00160">
    <property type="entry name" value="ALDOLASE_KDPG_KHG_2"/>
    <property type="match status" value="1"/>
</dbReference>
<comment type="similarity">
    <text evidence="3">Belongs to the KHG/KDPG aldolase family.</text>
</comment>
<evidence type="ECO:0000256" key="7">
    <source>
        <dbReference type="ARBA" id="ARBA00023270"/>
    </source>
</evidence>
<dbReference type="InterPro" id="IPR031337">
    <property type="entry name" value="KDPG/KHG_AS_1"/>
</dbReference>
<comment type="pathway">
    <text evidence="2">Carbohydrate acid metabolism; 2-dehydro-3-deoxy-D-gluconate degradation; D-glyceraldehyde 3-phosphate and pyruvate from 2-dehydro-3-deoxy-D-gluconate: step 2/2.</text>
</comment>